<evidence type="ECO:0008006" key="3">
    <source>
        <dbReference type="Google" id="ProtNLM"/>
    </source>
</evidence>
<evidence type="ECO:0000313" key="2">
    <source>
        <dbReference type="Proteomes" id="UP001215598"/>
    </source>
</evidence>
<dbReference type="Proteomes" id="UP001215598">
    <property type="component" value="Unassembled WGS sequence"/>
</dbReference>
<evidence type="ECO:0000313" key="1">
    <source>
        <dbReference type="EMBL" id="KAJ7764803.1"/>
    </source>
</evidence>
<dbReference type="AlphaFoldDB" id="A0AAD7NJU1"/>
<dbReference type="Gene3D" id="3.80.10.10">
    <property type="entry name" value="Ribonuclease Inhibitor"/>
    <property type="match status" value="1"/>
</dbReference>
<keyword evidence="2" id="KW-1185">Reference proteome</keyword>
<accession>A0AAD7NJU1</accession>
<reference evidence="1" key="1">
    <citation type="submission" date="2023-03" db="EMBL/GenBank/DDBJ databases">
        <title>Massive genome expansion in bonnet fungi (Mycena s.s.) driven by repeated elements and novel gene families across ecological guilds.</title>
        <authorList>
            <consortium name="Lawrence Berkeley National Laboratory"/>
            <person name="Harder C.B."/>
            <person name="Miyauchi S."/>
            <person name="Viragh M."/>
            <person name="Kuo A."/>
            <person name="Thoen E."/>
            <person name="Andreopoulos B."/>
            <person name="Lu D."/>
            <person name="Skrede I."/>
            <person name="Drula E."/>
            <person name="Henrissat B."/>
            <person name="Morin E."/>
            <person name="Kohler A."/>
            <person name="Barry K."/>
            <person name="LaButti K."/>
            <person name="Morin E."/>
            <person name="Salamov A."/>
            <person name="Lipzen A."/>
            <person name="Mereny Z."/>
            <person name="Hegedus B."/>
            <person name="Baldrian P."/>
            <person name="Stursova M."/>
            <person name="Weitz H."/>
            <person name="Taylor A."/>
            <person name="Grigoriev I.V."/>
            <person name="Nagy L.G."/>
            <person name="Martin F."/>
            <person name="Kauserud H."/>
        </authorList>
    </citation>
    <scope>NUCLEOTIDE SEQUENCE</scope>
    <source>
        <strain evidence="1">CBHHK182m</strain>
    </source>
</reference>
<proteinExistence type="predicted"/>
<sequence length="506" mass="54981">MHRCWLIPEIVCMICEKVEQDSTLALLARTARVFQYALDLLWKEQHDLASLLSCMPPDLWEKEEHADQPAVFASLRRPVVASDLDRVFFYSHRVKVFTLHGSINVAAGALRKCLLGQILFPNITAVVWNDAQNFCDLPLYLGPNLKHLGLALTDSLVHLGLLSTLLLRFPVLKSIDITLPLSTTTTAGVSTAVCHMRAVNRLTTNTLTPAALLHVAALPALHVLNLMSVGDVTPELLPRTDSRFADLKHLSVGASTIEQCTALIDLCSVSPLQTLFVALDESERSPPSAWTTFTHALRAHCAHDALQSIFLYHGVSSMRQMQLQPTPTGAALVPLLAFTRLTSLVLEPPHGIDLDDGILADMARAWPCMEKLVLGVSGAAEPTPARHIPRLRALLPFALHCPKLQSFGAVLDASMPLGGDESASTQDLLAQITQTGGNRTLHRLLVGYSTITDADVPHVARFLSVVFPGLKAMVCARGYVREGAWARVGQEMSQILATRVSAGSVA</sequence>
<organism evidence="1 2">
    <name type="scientific">Mycena metata</name>
    <dbReference type="NCBI Taxonomy" id="1033252"/>
    <lineage>
        <taxon>Eukaryota</taxon>
        <taxon>Fungi</taxon>
        <taxon>Dikarya</taxon>
        <taxon>Basidiomycota</taxon>
        <taxon>Agaricomycotina</taxon>
        <taxon>Agaricomycetes</taxon>
        <taxon>Agaricomycetidae</taxon>
        <taxon>Agaricales</taxon>
        <taxon>Marasmiineae</taxon>
        <taxon>Mycenaceae</taxon>
        <taxon>Mycena</taxon>
    </lineage>
</organism>
<name>A0AAD7NJU1_9AGAR</name>
<dbReference type="InterPro" id="IPR032675">
    <property type="entry name" value="LRR_dom_sf"/>
</dbReference>
<dbReference type="EMBL" id="JARKIB010000027">
    <property type="protein sequence ID" value="KAJ7764803.1"/>
    <property type="molecule type" value="Genomic_DNA"/>
</dbReference>
<comment type="caution">
    <text evidence="1">The sequence shown here is derived from an EMBL/GenBank/DDBJ whole genome shotgun (WGS) entry which is preliminary data.</text>
</comment>
<gene>
    <name evidence="1" type="ORF">B0H16DRAFT_429350</name>
</gene>
<protein>
    <recommendedName>
        <fullName evidence="3">F-box domain-containing protein</fullName>
    </recommendedName>
</protein>